<keyword evidence="4" id="KW-1185">Reference proteome</keyword>
<feature type="domain" description="SbsA Ig-like" evidence="2">
    <location>
        <begin position="793"/>
        <end position="893"/>
    </location>
</feature>
<accession>A0ABZ2M1E2</accession>
<dbReference type="EMBL" id="CP089984">
    <property type="protein sequence ID" value="WXB17029.1"/>
    <property type="molecule type" value="Genomic_DNA"/>
</dbReference>
<dbReference type="InterPro" id="IPR032812">
    <property type="entry name" value="SbsA_Ig"/>
</dbReference>
<reference evidence="3 4" key="1">
    <citation type="submission" date="2021-12" db="EMBL/GenBank/DDBJ databases">
        <title>Discovery of the Pendulisporaceae a myxobacterial family with distinct sporulation behavior and unique specialized metabolism.</title>
        <authorList>
            <person name="Garcia R."/>
            <person name="Popoff A."/>
            <person name="Bader C.D."/>
            <person name="Loehr J."/>
            <person name="Walesch S."/>
            <person name="Walt C."/>
            <person name="Boldt J."/>
            <person name="Bunk B."/>
            <person name="Haeckl F.J.F.P.J."/>
            <person name="Gunesch A.P."/>
            <person name="Birkelbach J."/>
            <person name="Nuebel U."/>
            <person name="Pietschmann T."/>
            <person name="Bach T."/>
            <person name="Mueller R."/>
        </authorList>
    </citation>
    <scope>NUCLEOTIDE SEQUENCE [LARGE SCALE GENOMIC DNA]</scope>
    <source>
        <strain evidence="3 4">MSr11954</strain>
    </source>
</reference>
<dbReference type="Gene3D" id="1.10.1130.10">
    <property type="entry name" value="Flavocytochrome C3, Chain A"/>
    <property type="match status" value="1"/>
</dbReference>
<evidence type="ECO:0000259" key="2">
    <source>
        <dbReference type="Pfam" id="PF13205"/>
    </source>
</evidence>
<dbReference type="Pfam" id="PF13205">
    <property type="entry name" value="Big_5"/>
    <property type="match status" value="1"/>
</dbReference>
<evidence type="ECO:0000256" key="1">
    <source>
        <dbReference type="ARBA" id="ARBA00022729"/>
    </source>
</evidence>
<proteinExistence type="predicted"/>
<dbReference type="SUPFAM" id="SSF48695">
    <property type="entry name" value="Multiheme cytochromes"/>
    <property type="match status" value="2"/>
</dbReference>
<evidence type="ECO:0000313" key="4">
    <source>
        <dbReference type="Proteomes" id="UP001370348"/>
    </source>
</evidence>
<organism evidence="3 4">
    <name type="scientific">Pendulispora albinea</name>
    <dbReference type="NCBI Taxonomy" id="2741071"/>
    <lineage>
        <taxon>Bacteria</taxon>
        <taxon>Pseudomonadati</taxon>
        <taxon>Myxococcota</taxon>
        <taxon>Myxococcia</taxon>
        <taxon>Myxococcales</taxon>
        <taxon>Sorangiineae</taxon>
        <taxon>Pendulisporaceae</taxon>
        <taxon>Pendulispora</taxon>
    </lineage>
</organism>
<dbReference type="RefSeq" id="WP_394826658.1">
    <property type="nucleotide sequence ID" value="NZ_CP089984.1"/>
</dbReference>
<evidence type="ECO:0000313" key="3">
    <source>
        <dbReference type="EMBL" id="WXB17029.1"/>
    </source>
</evidence>
<sequence>MKAVKALALTVTVAGTAGLVYQPPVDLTDIPNRIPEAPPYVTAEAESFPPPYEELWRSQNHPAQCKNCHATIFEQWNGSMMSNAWRDPVWRGAFLLLARAVSTNGECDTPAPPDGTPKARHNPFAKEGACASEFSLASGTHTVSRPGSLLDGFCSRCHMPANFIDNVPLHNVTVDRETGLESGKLDPRFNPTSDNGTGFAFATLDSQYRNTEPGKNGVFCAVCHSFTATRDTPFHNYARSGNEYAPAVGERTRAELLPPAQEDAFGVADPTVRNLGYSIGAGSYRLSPHAIANPERVGPLAANAPLSPIDTNTSQVFGQDVPYQVVDPSKHRGFHQAMFVRSEMCASCHDVTNALPIRNHVGKWVGGFPIERTYTEWANSRYADRPGNRNFDPRTKRDCQSCHMQQDFGQPGTAQTLYENGEPGRPLPIPNAPVAEGGKPRPFFTHHFVGGNALVPHLIGKGIDSAGRVAPYPELLATSFSSADHKSPYSRAVWAHTDRKGPYAQQARMAWDRLRHVLRMDLTSSRSARAGEPLPIAITLANTGSGHDFPTGFPEGRNAWLAVHAYDLATGTELPIRDAVWGRTSVGIGNLTTEEMVDPSFPGCNWKLPAGSADPYAPQFKAVASLGDGCPTLDLPYAAPLNLVTNKAGLPIDEGGRVVDASNPTGLVQFKDINGNGDLFDDSFLSDTRFKPMPQPEATKAIHRYSVMVPAGTRGPIAVAASVYYQSVEAIVALKFLGNMADTNENFVLEPCVLGGRCDGRKPSTEPAVVEGAPPVPMVARSLEIPIDGVAPDTSAPRVQTYPAPNADRVYPDVVVKAFVSKPIRALDARTFTLEGPHGPVPAWVDPIGDGAWGLFPNAIRLEPGKTYTARIKAGVCDLASNCTTRDLVWSFTVAADDTQAAGDTTILAGFIR</sequence>
<protein>
    <submittedName>
        <fullName evidence="3">Ig-like domain-containing protein</fullName>
    </submittedName>
</protein>
<dbReference type="Proteomes" id="UP001370348">
    <property type="component" value="Chromosome"/>
</dbReference>
<gene>
    <name evidence="3" type="ORF">LZC94_07065</name>
</gene>
<dbReference type="InterPro" id="IPR036280">
    <property type="entry name" value="Multihaem_cyt_sf"/>
</dbReference>
<keyword evidence="1" id="KW-0732">Signal</keyword>
<name>A0ABZ2M1E2_9BACT</name>